<reference evidence="2" key="1">
    <citation type="submission" date="2016-11" db="EMBL/GenBank/DDBJ databases">
        <authorList>
            <person name="Shukria A."/>
            <person name="Stevens D.C."/>
        </authorList>
    </citation>
    <scope>NUCLEOTIDE SEQUENCE [LARGE SCALE GENOMIC DNA]</scope>
    <source>
        <strain evidence="2">Cbfe23</strain>
    </source>
</reference>
<name>A0A1L9B710_9BACT</name>
<comment type="caution">
    <text evidence="1">The sequence shown here is derived from an EMBL/GenBank/DDBJ whole genome shotgun (WGS) entry which is preliminary data.</text>
</comment>
<keyword evidence="2" id="KW-1185">Reference proteome</keyword>
<dbReference type="PANTHER" id="PTHR34822:SF1">
    <property type="entry name" value="GRPB FAMILY PROTEIN"/>
    <property type="match status" value="1"/>
</dbReference>
<organism evidence="1 2">
    <name type="scientific">Cystobacter ferrugineus</name>
    <dbReference type="NCBI Taxonomy" id="83449"/>
    <lineage>
        <taxon>Bacteria</taxon>
        <taxon>Pseudomonadati</taxon>
        <taxon>Myxococcota</taxon>
        <taxon>Myxococcia</taxon>
        <taxon>Myxococcales</taxon>
        <taxon>Cystobacterineae</taxon>
        <taxon>Archangiaceae</taxon>
        <taxon>Cystobacter</taxon>
    </lineage>
</organism>
<protein>
    <recommendedName>
        <fullName evidence="3">GrpB family protein</fullName>
    </recommendedName>
</protein>
<dbReference type="InterPro" id="IPR043519">
    <property type="entry name" value="NT_sf"/>
</dbReference>
<dbReference type="Proteomes" id="UP000182229">
    <property type="component" value="Unassembled WGS sequence"/>
</dbReference>
<evidence type="ECO:0008006" key="3">
    <source>
        <dbReference type="Google" id="ProtNLM"/>
    </source>
</evidence>
<accession>A0A1L9B710</accession>
<dbReference type="AlphaFoldDB" id="A0A1L9B710"/>
<evidence type="ECO:0000313" key="2">
    <source>
        <dbReference type="Proteomes" id="UP000182229"/>
    </source>
</evidence>
<gene>
    <name evidence="1" type="ORF">BON30_22975</name>
</gene>
<dbReference type="SUPFAM" id="SSF81301">
    <property type="entry name" value="Nucleotidyltransferase"/>
    <property type="match status" value="1"/>
</dbReference>
<proteinExistence type="predicted"/>
<reference evidence="1 2" key="2">
    <citation type="submission" date="2016-12" db="EMBL/GenBank/DDBJ databases">
        <title>Draft Genome Sequence of Cystobacter ferrugineus Strain Cbfe23.</title>
        <authorList>
            <person name="Akbar S."/>
            <person name="Dowd S.E."/>
            <person name="Stevens D.C."/>
        </authorList>
    </citation>
    <scope>NUCLEOTIDE SEQUENCE [LARGE SCALE GENOMIC DNA]</scope>
    <source>
        <strain evidence="1 2">Cbfe23</strain>
    </source>
</reference>
<dbReference type="STRING" id="83449.BON30_22975"/>
<dbReference type="Gene3D" id="3.30.460.10">
    <property type="entry name" value="Beta Polymerase, domain 2"/>
    <property type="match status" value="1"/>
</dbReference>
<dbReference type="EMBL" id="MPIN01000006">
    <property type="protein sequence ID" value="OJH38035.1"/>
    <property type="molecule type" value="Genomic_DNA"/>
</dbReference>
<dbReference type="InterPro" id="IPR007344">
    <property type="entry name" value="GrpB/CoaE"/>
</dbReference>
<dbReference type="PANTHER" id="PTHR34822">
    <property type="entry name" value="GRPB DOMAIN PROTEIN (AFU_ORTHOLOGUE AFUA_1G01530)"/>
    <property type="match status" value="1"/>
</dbReference>
<dbReference type="OrthoDB" id="9799092at2"/>
<dbReference type="RefSeq" id="WP_071900542.1">
    <property type="nucleotide sequence ID" value="NZ_MPIN01000006.1"/>
</dbReference>
<dbReference type="Pfam" id="PF04229">
    <property type="entry name" value="GrpB"/>
    <property type="match status" value="1"/>
</dbReference>
<evidence type="ECO:0000313" key="1">
    <source>
        <dbReference type="EMBL" id="OJH38035.1"/>
    </source>
</evidence>
<sequence length="204" mass="22727">MGRRDHASQPTTEQELREVTIGAPTEVNGRILLVDYDPRWPVLFEREAAKIRAALGERALMIEHAGSTSVPGLVAKPILDIIVAVADSGDEAAYVPALEAAGYQLRIREPEWEQHRLLIGTQPDVNMHVFSSGAREITLMLTMRDWLRSNEADRELYAATKRELASRTWKYVQHYADAKTTVISGILARAEAARAIPTPTRGMQ</sequence>